<accession>A0A7W3J375</accession>
<keyword evidence="3" id="KW-0732">Signal</keyword>
<organism evidence="4 5">
    <name type="scientific">Nocardioides ginsengisegetis</name>
    <dbReference type="NCBI Taxonomy" id="661491"/>
    <lineage>
        <taxon>Bacteria</taxon>
        <taxon>Bacillati</taxon>
        <taxon>Actinomycetota</taxon>
        <taxon>Actinomycetes</taxon>
        <taxon>Propionibacteriales</taxon>
        <taxon>Nocardioidaceae</taxon>
        <taxon>Nocardioides</taxon>
    </lineage>
</organism>
<feature type="transmembrane region" description="Helical" evidence="2">
    <location>
        <begin position="391"/>
        <end position="416"/>
    </location>
</feature>
<keyword evidence="2" id="KW-0812">Transmembrane</keyword>
<feature type="transmembrane region" description="Helical" evidence="2">
    <location>
        <begin position="422"/>
        <end position="442"/>
    </location>
</feature>
<keyword evidence="2" id="KW-0472">Membrane</keyword>
<gene>
    <name evidence="4" type="ORF">FB382_003739</name>
</gene>
<name>A0A7W3J375_9ACTN</name>
<feature type="region of interest" description="Disordered" evidence="1">
    <location>
        <begin position="504"/>
        <end position="597"/>
    </location>
</feature>
<evidence type="ECO:0000256" key="2">
    <source>
        <dbReference type="SAM" id="Phobius"/>
    </source>
</evidence>
<evidence type="ECO:0000313" key="4">
    <source>
        <dbReference type="EMBL" id="MBA8805448.1"/>
    </source>
</evidence>
<feature type="transmembrane region" description="Helical" evidence="2">
    <location>
        <begin position="330"/>
        <end position="353"/>
    </location>
</feature>
<evidence type="ECO:0000256" key="3">
    <source>
        <dbReference type="SAM" id="SignalP"/>
    </source>
</evidence>
<reference evidence="4 5" key="1">
    <citation type="submission" date="2020-07" db="EMBL/GenBank/DDBJ databases">
        <title>Sequencing the genomes of 1000 actinobacteria strains.</title>
        <authorList>
            <person name="Klenk H.-P."/>
        </authorList>
    </citation>
    <scope>NUCLEOTIDE SEQUENCE [LARGE SCALE GENOMIC DNA]</scope>
    <source>
        <strain evidence="4 5">DSM 21349</strain>
    </source>
</reference>
<keyword evidence="2" id="KW-1133">Transmembrane helix</keyword>
<keyword evidence="5" id="KW-1185">Reference proteome</keyword>
<dbReference type="Proteomes" id="UP000580910">
    <property type="component" value="Unassembled WGS sequence"/>
</dbReference>
<evidence type="ECO:0000313" key="5">
    <source>
        <dbReference type="Proteomes" id="UP000580910"/>
    </source>
</evidence>
<sequence>MRGPVARVAVLLACLLAVSVVLPSSAWSIPGFSDCKEAPTPEVPGRGIAGFFSQPPDVIPDQGDPFAEGSTTTIYQQYGFAGLRWHTYDLGCGPDAMRAPDAVIGTAMSNWVMQAPIALTALTGSLTQVAFEPSFLGSFDAVVEHVSSALHDSLFASWIPAIIALLGAMIILKARRSSLATTAGAIGWALIVVFVTTALFRWPVEAGQAADATVTGTLGAVVSQLDGHGPGVDPGTAVASNVSESIFYRAWLAGALGSPDSATAKKYGPELFKAQALTWHEASILESDPEKGKQIIEDKKQAWKDTADKIHDEDPEAYEYLTGKRSETRIGYAILSALGAFLALPFLLVSALLLLGCFLIVRLAVMLFPAFATLGAFPASRGLVIGLARTVGAALVNAIIFGIGAGVTIAVLGILFHPGGGAPAWLGLVLMPVFSFIMWMALRPFRRLTSMVSPNSDHFRGMAGGSLGSAVHTGSDWAKRLAIAGIGAATGGAAAGAVAASVLDEEEGAAPPDRVEARPAPFAPSAGSSVSPPVSPEAQDPPPWVAAGHSQPATHRAPIPAMAGTPRPEARALNPGFVPTPSSDGVPLPPTEPEWYDGEDVYTIYRPDNEDEDVDSTGAEIR</sequence>
<dbReference type="EMBL" id="JACGXA010000001">
    <property type="protein sequence ID" value="MBA8805448.1"/>
    <property type="molecule type" value="Genomic_DNA"/>
</dbReference>
<feature type="compositionally biased region" description="Pro residues" evidence="1">
    <location>
        <begin position="533"/>
        <end position="544"/>
    </location>
</feature>
<dbReference type="AlphaFoldDB" id="A0A7W3J375"/>
<feature type="compositionally biased region" description="Low complexity" evidence="1">
    <location>
        <begin position="518"/>
        <end position="532"/>
    </location>
</feature>
<feature type="transmembrane region" description="Helical" evidence="2">
    <location>
        <begin position="154"/>
        <end position="172"/>
    </location>
</feature>
<comment type="caution">
    <text evidence="4">The sequence shown here is derived from an EMBL/GenBank/DDBJ whole genome shotgun (WGS) entry which is preliminary data.</text>
</comment>
<proteinExistence type="predicted"/>
<feature type="signal peptide" evidence="3">
    <location>
        <begin position="1"/>
        <end position="26"/>
    </location>
</feature>
<feature type="chain" id="PRO_5031367630" evidence="3">
    <location>
        <begin position="27"/>
        <end position="622"/>
    </location>
</feature>
<feature type="transmembrane region" description="Helical" evidence="2">
    <location>
        <begin position="359"/>
        <end position="379"/>
    </location>
</feature>
<protein>
    <submittedName>
        <fullName evidence="4">Putative membrane protein</fullName>
    </submittedName>
</protein>
<dbReference type="RefSeq" id="WP_182541184.1">
    <property type="nucleotide sequence ID" value="NZ_JACGXA010000001.1"/>
</dbReference>
<evidence type="ECO:0000256" key="1">
    <source>
        <dbReference type="SAM" id="MobiDB-lite"/>
    </source>
</evidence>